<feature type="compositionally biased region" description="Basic and acidic residues" evidence="1">
    <location>
        <begin position="41"/>
        <end position="50"/>
    </location>
</feature>
<feature type="region of interest" description="Disordered" evidence="1">
    <location>
        <begin position="41"/>
        <end position="60"/>
    </location>
</feature>
<comment type="caution">
    <text evidence="2">The sequence shown here is derived from an EMBL/GenBank/DDBJ whole genome shotgun (WGS) entry which is preliminary data.</text>
</comment>
<proteinExistence type="predicted"/>
<feature type="region of interest" description="Disordered" evidence="1">
    <location>
        <begin position="575"/>
        <end position="607"/>
    </location>
</feature>
<protein>
    <recommendedName>
        <fullName evidence="4">C2H2-type domain-containing protein</fullName>
    </recommendedName>
</protein>
<organism evidence="2 3">
    <name type="scientific">Colletotrichum sojae</name>
    <dbReference type="NCBI Taxonomy" id="2175907"/>
    <lineage>
        <taxon>Eukaryota</taxon>
        <taxon>Fungi</taxon>
        <taxon>Dikarya</taxon>
        <taxon>Ascomycota</taxon>
        <taxon>Pezizomycotina</taxon>
        <taxon>Sordariomycetes</taxon>
        <taxon>Hypocreomycetidae</taxon>
        <taxon>Glomerellales</taxon>
        <taxon>Glomerellaceae</taxon>
        <taxon>Colletotrichum</taxon>
        <taxon>Colletotrichum orchidearum species complex</taxon>
    </lineage>
</organism>
<feature type="compositionally biased region" description="Gly residues" evidence="1">
    <location>
        <begin position="663"/>
        <end position="673"/>
    </location>
</feature>
<feature type="region of interest" description="Disordered" evidence="1">
    <location>
        <begin position="489"/>
        <end position="517"/>
    </location>
</feature>
<accession>A0A8H6MXY6</accession>
<sequence length="673" mass="73464">MSPELFDNSDPFAGDDGAFSHDLTPDRDALDDGRRRHDGITVLHHDDNDRGGSIVVNDGDSIMVRQNSSGSIIIRPGSTDRNGRGSRRRHSDVSGPAMSAASRPPLLARGNLYQHGHGPTIITSARSRSPRRQTYNSYFRSPTRHDSDDDSDAFSDRLGGSWHGGSSQGTTSVVARRSASAGAQTSHVRSRSDVGTVRESALLEQLAGLRIDDKSDSEDESSIEPAAGDGLVARARPLRPRRRGVYPHPGAAAAGDENPFSLYPEIDDIGRPPSPAVVISSAGRRGGSAHTTAGGRGDFCYRNTLAAMGAWDQVKDNSADPLDPEKEGHPRRGSSARSPTDGSEEKRGSDSPAPPKARKRGRCESSAASLFVCPYVRYNPDKYEKWSSCRRGAWSSTHRVKEHLYRVHQGKPFCPRCGATFEAEDEVRGHLSRPEGVCERAVDGFEVEGFDAAQEKKLHSRKRKRTSEEENWRDIFRILFPGEISVPDPYYRSTHSKPDRPASSDDESAHGGENARQMEAALARVEEIIRQPLDKRQRLEMLAVFGDLGTKRSPQVDDGEADVQTYAVYSTNNLEPEPNFGFSSSPTLPSSSSLDLHSDEAAGDGHAAGTGPYPFVLDSMAASADFWPAEETYLEKFDADAFIQEYQNPYPEYDESSWRVGDGLVGSGNGHDP</sequence>
<dbReference type="Proteomes" id="UP000652219">
    <property type="component" value="Unassembled WGS sequence"/>
</dbReference>
<feature type="region of interest" description="Disordered" evidence="1">
    <location>
        <begin position="66"/>
        <end position="196"/>
    </location>
</feature>
<reference evidence="2 3" key="1">
    <citation type="journal article" date="2020" name="Phytopathology">
        <title>Genome Sequence Resources of Colletotrichum truncatum, C. plurivorum, C. musicola, and C. sojae: Four Species Pathogenic to Soybean (Glycine max).</title>
        <authorList>
            <person name="Rogerio F."/>
            <person name="Boufleur T.R."/>
            <person name="Ciampi-Guillardi M."/>
            <person name="Sukno S.A."/>
            <person name="Thon M.R."/>
            <person name="Massola Junior N.S."/>
            <person name="Baroncelli R."/>
        </authorList>
    </citation>
    <scope>NUCLEOTIDE SEQUENCE [LARGE SCALE GENOMIC DNA]</scope>
    <source>
        <strain evidence="2 3">LFN0009</strain>
    </source>
</reference>
<evidence type="ECO:0008006" key="4">
    <source>
        <dbReference type="Google" id="ProtNLM"/>
    </source>
</evidence>
<dbReference type="EMBL" id="WIGN01000064">
    <property type="protein sequence ID" value="KAF6812326.1"/>
    <property type="molecule type" value="Genomic_DNA"/>
</dbReference>
<dbReference type="PANTHER" id="PTHR38166:SF1">
    <property type="entry name" value="C2H2-TYPE DOMAIN-CONTAINING PROTEIN"/>
    <property type="match status" value="1"/>
</dbReference>
<feature type="compositionally biased region" description="Polar residues" evidence="1">
    <location>
        <begin position="121"/>
        <end position="140"/>
    </location>
</feature>
<feature type="compositionally biased region" description="Low complexity" evidence="1">
    <location>
        <begin position="170"/>
        <end position="181"/>
    </location>
</feature>
<dbReference type="AlphaFoldDB" id="A0A8H6MXY6"/>
<evidence type="ECO:0000313" key="2">
    <source>
        <dbReference type="EMBL" id="KAF6812326.1"/>
    </source>
</evidence>
<evidence type="ECO:0000313" key="3">
    <source>
        <dbReference type="Proteomes" id="UP000652219"/>
    </source>
</evidence>
<evidence type="ECO:0000256" key="1">
    <source>
        <dbReference type="SAM" id="MobiDB-lite"/>
    </source>
</evidence>
<dbReference type="PANTHER" id="PTHR38166">
    <property type="entry name" value="C2H2-TYPE DOMAIN-CONTAINING PROTEIN-RELATED"/>
    <property type="match status" value="1"/>
</dbReference>
<keyword evidence="3" id="KW-1185">Reference proteome</keyword>
<name>A0A8H6MXY6_9PEZI</name>
<gene>
    <name evidence="2" type="ORF">CSOJ01_05196</name>
</gene>
<feature type="compositionally biased region" description="Basic and acidic residues" evidence="1">
    <location>
        <begin position="315"/>
        <end position="330"/>
    </location>
</feature>
<feature type="region of interest" description="Disordered" evidence="1">
    <location>
        <begin position="212"/>
        <end position="235"/>
    </location>
</feature>
<feature type="region of interest" description="Disordered" evidence="1">
    <location>
        <begin position="652"/>
        <end position="673"/>
    </location>
</feature>
<feature type="region of interest" description="Disordered" evidence="1">
    <location>
        <begin position="315"/>
        <end position="362"/>
    </location>
</feature>
<feature type="compositionally biased region" description="Basic and acidic residues" evidence="1">
    <location>
        <begin position="23"/>
        <end position="34"/>
    </location>
</feature>
<feature type="region of interest" description="Disordered" evidence="1">
    <location>
        <begin position="1"/>
        <end position="34"/>
    </location>
</feature>
<feature type="compositionally biased region" description="Low complexity" evidence="1">
    <location>
        <begin position="583"/>
        <end position="595"/>
    </location>
</feature>
<feature type="compositionally biased region" description="Basic and acidic residues" evidence="1">
    <location>
        <begin position="496"/>
        <end position="510"/>
    </location>
</feature>